<name>A0A9P9WDH2_9PEZI</name>
<feature type="transmembrane region" description="Helical" evidence="2">
    <location>
        <begin position="59"/>
        <end position="81"/>
    </location>
</feature>
<dbReference type="AlphaFoldDB" id="A0A9P9WDH2"/>
<protein>
    <submittedName>
        <fullName evidence="3">Uncharacterized protein</fullName>
    </submittedName>
</protein>
<accession>A0A9P9WDH2</accession>
<feature type="transmembrane region" description="Helical" evidence="2">
    <location>
        <begin position="430"/>
        <end position="459"/>
    </location>
</feature>
<evidence type="ECO:0000313" key="3">
    <source>
        <dbReference type="EMBL" id="KAI1858200.1"/>
    </source>
</evidence>
<keyword evidence="2" id="KW-0812">Transmembrane</keyword>
<comment type="caution">
    <text evidence="3">The sequence shown here is derived from an EMBL/GenBank/DDBJ whole genome shotgun (WGS) entry which is preliminary data.</text>
</comment>
<evidence type="ECO:0000256" key="1">
    <source>
        <dbReference type="SAM" id="MobiDB-lite"/>
    </source>
</evidence>
<keyword evidence="2" id="KW-1133">Transmembrane helix</keyword>
<dbReference type="Proteomes" id="UP000829685">
    <property type="component" value="Unassembled WGS sequence"/>
</dbReference>
<feature type="transmembrane region" description="Helical" evidence="2">
    <location>
        <begin position="88"/>
        <end position="111"/>
    </location>
</feature>
<reference evidence="3" key="1">
    <citation type="submission" date="2021-03" db="EMBL/GenBank/DDBJ databases">
        <title>Revisited historic fungal species revealed as producer of novel bioactive compounds through whole genome sequencing and comparative genomics.</title>
        <authorList>
            <person name="Vignolle G.A."/>
            <person name="Hochenegger N."/>
            <person name="Mach R.L."/>
            <person name="Mach-Aigner A.R."/>
            <person name="Javad Rahimi M."/>
            <person name="Salim K.A."/>
            <person name="Chan C.M."/>
            <person name="Lim L.B.L."/>
            <person name="Cai F."/>
            <person name="Druzhinina I.S."/>
            <person name="U'Ren J.M."/>
            <person name="Derntl C."/>
        </authorList>
    </citation>
    <scope>NUCLEOTIDE SEQUENCE</scope>
    <source>
        <strain evidence="3">TUCIM 5799</strain>
    </source>
</reference>
<feature type="region of interest" description="Disordered" evidence="1">
    <location>
        <begin position="189"/>
        <end position="209"/>
    </location>
</feature>
<keyword evidence="4" id="KW-1185">Reference proteome</keyword>
<sequence length="558" mass="63956">MDLVYGNYGFATAKVIDVAWDTLIAQAGRVFHGYIFYRHVAKKVLICYMEYSTVTYEDYISVLFSQSWPGTLKFFFGTLFCRYRIRAWFLFIGLTYMLLYTFLFSTIWSAASGYISPAERAYQMPDGTFLPLATPHLALCWKIDSARLGLAPGHVELGPDFSTLQPWLFKSSAKGSWSELELFQKFNSEVPQPKPNSAKREEPLYPYKPGKPTLSADDDRFAFRGWYRSIWDNIGPAAMGLDYPASLMSKEIFSYAFTRRMLQVVFNSTGLNTTGSNTVINLPKADTTAAVDLIDTRFYTKYLSVDVDREDELPEVLEFLDFKHVDFATNSEEETQHMKLFNTWPILAYLKPYFLNDSMSGPGIVPYNSTLSFNGTEHALDAPFLDIGFGCSHPYNYFTALGNCVCYNGEPLTIDWYQDSNMACLDSPRYVWGFSSFIVFIGLLCELIWIIFAICIRGYCQWWSVLMKYPRVKRAGVVWNVLELAEALNRDLGVDRALLREDILRKSLKTRDSIGYEADVDAFGRLKDLHIVSRKPSTDILSKRKDKENIMESCYEMQ</sequence>
<organism evidence="3 4">
    <name type="scientific">Neoarthrinium moseri</name>
    <dbReference type="NCBI Taxonomy" id="1658444"/>
    <lineage>
        <taxon>Eukaryota</taxon>
        <taxon>Fungi</taxon>
        <taxon>Dikarya</taxon>
        <taxon>Ascomycota</taxon>
        <taxon>Pezizomycotina</taxon>
        <taxon>Sordariomycetes</taxon>
        <taxon>Xylariomycetidae</taxon>
        <taxon>Amphisphaeriales</taxon>
        <taxon>Apiosporaceae</taxon>
        <taxon>Neoarthrinium</taxon>
    </lineage>
</organism>
<evidence type="ECO:0000256" key="2">
    <source>
        <dbReference type="SAM" id="Phobius"/>
    </source>
</evidence>
<proteinExistence type="predicted"/>
<keyword evidence="2" id="KW-0472">Membrane</keyword>
<gene>
    <name evidence="3" type="ORF">JX265_010868</name>
</gene>
<dbReference type="EMBL" id="JAFIMR010000037">
    <property type="protein sequence ID" value="KAI1858200.1"/>
    <property type="molecule type" value="Genomic_DNA"/>
</dbReference>
<evidence type="ECO:0000313" key="4">
    <source>
        <dbReference type="Proteomes" id="UP000829685"/>
    </source>
</evidence>